<reference evidence="2" key="1">
    <citation type="journal article" date="2019" name="Int. J. Syst. Evol. Microbiol.">
        <title>The Global Catalogue of Microorganisms (GCM) 10K type strain sequencing project: providing services to taxonomists for standard genome sequencing and annotation.</title>
        <authorList>
            <consortium name="The Broad Institute Genomics Platform"/>
            <consortium name="The Broad Institute Genome Sequencing Center for Infectious Disease"/>
            <person name="Wu L."/>
            <person name="Ma J."/>
        </authorList>
    </citation>
    <scope>NUCLEOTIDE SEQUENCE [LARGE SCALE GENOMIC DNA]</scope>
    <source>
        <strain evidence="2">CGMCC 1.15772</strain>
    </source>
</reference>
<proteinExistence type="predicted"/>
<protein>
    <submittedName>
        <fullName evidence="1">Uncharacterized protein</fullName>
    </submittedName>
</protein>
<name>A0ABW1YD33_9DEIO</name>
<organism evidence="1 2">
    <name type="scientific">Deinococcus lacus</name>
    <dbReference type="NCBI Taxonomy" id="392561"/>
    <lineage>
        <taxon>Bacteria</taxon>
        <taxon>Thermotogati</taxon>
        <taxon>Deinococcota</taxon>
        <taxon>Deinococci</taxon>
        <taxon>Deinococcales</taxon>
        <taxon>Deinococcaceae</taxon>
        <taxon>Deinococcus</taxon>
    </lineage>
</organism>
<dbReference type="RefSeq" id="WP_380083012.1">
    <property type="nucleotide sequence ID" value="NZ_JBHSWD010000001.1"/>
</dbReference>
<dbReference type="EMBL" id="JBHSWD010000001">
    <property type="protein sequence ID" value="MFC6591996.1"/>
    <property type="molecule type" value="Genomic_DNA"/>
</dbReference>
<comment type="caution">
    <text evidence="1">The sequence shown here is derived from an EMBL/GenBank/DDBJ whole genome shotgun (WGS) entry which is preliminary data.</text>
</comment>
<sequence length="131" mass="15578">MSEIEIVKNFRQPDSWVDDETSYFRYRWFDIALRNRVLIEHEWHMRGDTALEIDGAPLELFGLKPRNEDNADRLLAWLEKRHLIHSKDERHIKLDSGVVIKYNIFTTRENAKQLGLYIESNLSPRSLPKSL</sequence>
<gene>
    <name evidence="1" type="ORF">ACFP81_08250</name>
</gene>
<keyword evidence="2" id="KW-1185">Reference proteome</keyword>
<evidence type="ECO:0000313" key="1">
    <source>
        <dbReference type="EMBL" id="MFC6591996.1"/>
    </source>
</evidence>
<dbReference type="Proteomes" id="UP001596297">
    <property type="component" value="Unassembled WGS sequence"/>
</dbReference>
<accession>A0ABW1YD33</accession>
<evidence type="ECO:0000313" key="2">
    <source>
        <dbReference type="Proteomes" id="UP001596297"/>
    </source>
</evidence>